<organism evidence="1 2">
    <name type="scientific">Laceyella putida</name>
    <dbReference type="NCBI Taxonomy" id="110101"/>
    <lineage>
        <taxon>Bacteria</taxon>
        <taxon>Bacillati</taxon>
        <taxon>Bacillota</taxon>
        <taxon>Bacilli</taxon>
        <taxon>Bacillales</taxon>
        <taxon>Thermoactinomycetaceae</taxon>
        <taxon>Laceyella</taxon>
    </lineage>
</organism>
<evidence type="ECO:0000313" key="1">
    <source>
        <dbReference type="EMBL" id="MFC7443246.1"/>
    </source>
</evidence>
<reference evidence="2" key="1">
    <citation type="journal article" date="2019" name="Int. J. Syst. Evol. Microbiol.">
        <title>The Global Catalogue of Microorganisms (GCM) 10K type strain sequencing project: providing services to taxonomists for standard genome sequencing and annotation.</title>
        <authorList>
            <consortium name="The Broad Institute Genomics Platform"/>
            <consortium name="The Broad Institute Genome Sequencing Center for Infectious Disease"/>
            <person name="Wu L."/>
            <person name="Ma J."/>
        </authorList>
    </citation>
    <scope>NUCLEOTIDE SEQUENCE [LARGE SCALE GENOMIC DNA]</scope>
    <source>
        <strain evidence="2">CGMCC 1.12942</strain>
    </source>
</reference>
<dbReference type="Gene3D" id="3.40.50.2300">
    <property type="match status" value="2"/>
</dbReference>
<dbReference type="RefSeq" id="WP_379867572.1">
    <property type="nucleotide sequence ID" value="NZ_JBHTBW010000081.1"/>
</dbReference>
<dbReference type="EMBL" id="JBHTBW010000081">
    <property type="protein sequence ID" value="MFC7443246.1"/>
    <property type="molecule type" value="Genomic_DNA"/>
</dbReference>
<keyword evidence="2" id="KW-1185">Reference proteome</keyword>
<protein>
    <submittedName>
        <fullName evidence="1">Uncharacterized protein</fullName>
    </submittedName>
</protein>
<comment type="caution">
    <text evidence="1">The sequence shown here is derived from an EMBL/GenBank/DDBJ whole genome shotgun (WGS) entry which is preliminary data.</text>
</comment>
<sequence length="91" mass="10507">MDERHTAYLHPPLTTVKVYTEQMGRMAVKVLFERKDREVPIQGLKIPIIPILEIPNKAPSIPPLYKRGMNGANLPKSEKLLDPFTRLMIWN</sequence>
<dbReference type="Proteomes" id="UP001596500">
    <property type="component" value="Unassembled WGS sequence"/>
</dbReference>
<gene>
    <name evidence="1" type="ORF">ACFQNG_19445</name>
</gene>
<name>A0ABW2RQD5_9BACL</name>
<proteinExistence type="predicted"/>
<dbReference type="InterPro" id="IPR028082">
    <property type="entry name" value="Peripla_BP_I"/>
</dbReference>
<accession>A0ABW2RQD5</accession>
<evidence type="ECO:0000313" key="2">
    <source>
        <dbReference type="Proteomes" id="UP001596500"/>
    </source>
</evidence>
<dbReference type="SUPFAM" id="SSF53822">
    <property type="entry name" value="Periplasmic binding protein-like I"/>
    <property type="match status" value="1"/>
</dbReference>